<dbReference type="AlphaFoldDB" id="A0A3P3Z6J1"/>
<evidence type="ECO:0000256" key="1">
    <source>
        <dbReference type="SAM" id="MobiDB-lite"/>
    </source>
</evidence>
<organism evidence="3 4">
    <name type="scientific">Leishmania braziliensis MHOM/BR/75/M2904</name>
    <dbReference type="NCBI Taxonomy" id="420245"/>
    <lineage>
        <taxon>Eukaryota</taxon>
        <taxon>Discoba</taxon>
        <taxon>Euglenozoa</taxon>
        <taxon>Kinetoplastea</taxon>
        <taxon>Metakinetoplastina</taxon>
        <taxon>Trypanosomatida</taxon>
        <taxon>Trypanosomatidae</taxon>
        <taxon>Leishmaniinae</taxon>
        <taxon>Leishmania</taxon>
        <taxon>Leishmania braziliensis species complex</taxon>
    </lineage>
</organism>
<feature type="domain" description="DUF7883" evidence="2">
    <location>
        <begin position="493"/>
        <end position="590"/>
    </location>
</feature>
<feature type="region of interest" description="Disordered" evidence="1">
    <location>
        <begin position="695"/>
        <end position="724"/>
    </location>
</feature>
<proteinExistence type="predicted"/>
<name>A0A3P3Z6J1_LEIBR</name>
<protein>
    <submittedName>
        <fullName evidence="3">Hypothetical_protein</fullName>
    </submittedName>
</protein>
<reference evidence="3 4" key="1">
    <citation type="submission" date="2018-09" db="EMBL/GenBank/DDBJ databases">
        <authorList>
            <person name="Peiro R."/>
            <person name="Begona"/>
            <person name="Cbmso G."/>
            <person name="Lopez M."/>
            <person name="Gonzalez S."/>
        </authorList>
    </citation>
    <scope>NUCLEOTIDE SEQUENCE [LARGE SCALE GENOMIC DNA]</scope>
</reference>
<dbReference type="InterPro" id="IPR057205">
    <property type="entry name" value="DUF7883"/>
</dbReference>
<gene>
    <name evidence="3" type="ORF">LBRM2904_22.0220</name>
</gene>
<evidence type="ECO:0000313" key="4">
    <source>
        <dbReference type="Proteomes" id="UP000319462"/>
    </source>
</evidence>
<feature type="compositionally biased region" description="Basic and acidic residues" evidence="1">
    <location>
        <begin position="695"/>
        <end position="712"/>
    </location>
</feature>
<dbReference type="Proteomes" id="UP000319462">
    <property type="component" value="Chromosome 22"/>
</dbReference>
<accession>A0A3P3Z6J1</accession>
<dbReference type="EMBL" id="LS997621">
    <property type="protein sequence ID" value="SYZ65848.1"/>
    <property type="molecule type" value="Genomic_DNA"/>
</dbReference>
<evidence type="ECO:0000259" key="2">
    <source>
        <dbReference type="Pfam" id="PF25367"/>
    </source>
</evidence>
<sequence length="968" mass="107753">MGVEEVNLPMIKQLFKLSPSPYPLSHFLPPVFDRFHSASTAGATLSECFILSCFLRYAASESLWAARAERGRTVSALNGDDHSRGRTRNKRARRRILVSSTPSHLTYSAPMLSAAAGVLRIRSNQCVTFIANGAANTATLAGPGEWRRKELVSLRRFTAGTTGIGQTRYRQFVRLGCSAARLHTFSRGGPFMMSRRLYSAKRTLDFPTVDNQFVCYLRSLLRSTGPLPISKMASMIGDEHLERLGREGGGLAQFIRRHPEAFCEVQLPGCVHVAMASEACLPFRTPDQKTLGLRVIGLLAIAQHMSGTHVATSLGFVTSTPTINDLCKALRCWALVTPMQLTRFLRQHEEVFWCHPIAQHVRLRCVKPLSTPPSPPQQVGPDRASSSMKNSRLQLWLSTVVPSQYHVPLSYLMDSVVMTNMSVNLFDCEAPSLRDFRVAFQQLPPQFVDVRAFGDSPMAVFVRLLRPEPLLLQVGVPSYTFDTPAPEIAASRYDPTLLGRKLTEALQQGAAEDRLKHLRLVKGLHLAHLRDFVPAHLVREIEVFYGLVEGGDLRVSVLLLDRLRHLWEVQLESSQVRPWAFLPSSDQPSSLTLETSPVPRVMVRLQRILADKGAQLPADLYAELPGDLQAALLRVYGAFKEAGESWNAAVPSAPLQSPDPATVVDAISSFVHTHSLFFIKQGDVILTPRLAAEEQRRPMRSDGARLEGRGPEESPYIGKPLGPTSVSRRLAKREGEMSEDELARFLHDAIPAGQPVIVDALRTTLQNERFRRGLTSEQARRFVRREFFERHKGYFKLHEYFAYDKLVVGRAKDPPPPPHVLQPRITRIEQVIKFMALLSSQSATDGALTRALPREGRMLVKAVGSVTDIAEQLPMWFLAQRDKNNCSSSLIRYIGPLAECEARSAWALKPPPAGVLTRKVPNDPFADIGSEEVDGKPSGWNREWDEDEHDGGESQEASVSPMPRASTR</sequence>
<dbReference type="Pfam" id="PF25367">
    <property type="entry name" value="DUF7883"/>
    <property type="match status" value="1"/>
</dbReference>
<feature type="region of interest" description="Disordered" evidence="1">
    <location>
        <begin position="911"/>
        <end position="968"/>
    </location>
</feature>
<evidence type="ECO:0000313" key="3">
    <source>
        <dbReference type="EMBL" id="SYZ65848.1"/>
    </source>
</evidence>